<dbReference type="Proteomes" id="UP000321935">
    <property type="component" value="Unassembled WGS sequence"/>
</dbReference>
<dbReference type="Pfam" id="PF03724">
    <property type="entry name" value="META"/>
    <property type="match status" value="1"/>
</dbReference>
<dbReference type="AlphaFoldDB" id="A0A5C7B631"/>
<feature type="domain" description="DUF306" evidence="2">
    <location>
        <begin position="31"/>
        <end position="135"/>
    </location>
</feature>
<organism evidence="3 4">
    <name type="scientific">Algoriphagus aquimarinus</name>
    <dbReference type="NCBI Taxonomy" id="237018"/>
    <lineage>
        <taxon>Bacteria</taxon>
        <taxon>Pseudomonadati</taxon>
        <taxon>Bacteroidota</taxon>
        <taxon>Cytophagia</taxon>
        <taxon>Cytophagales</taxon>
        <taxon>Cyclobacteriaceae</taxon>
        <taxon>Algoriphagus</taxon>
    </lineage>
</organism>
<comment type="caution">
    <text evidence="3">The sequence shown here is derived from an EMBL/GenBank/DDBJ whole genome shotgun (WGS) entry which is preliminary data.</text>
</comment>
<feature type="chain" id="PRO_5022828147" evidence="1">
    <location>
        <begin position="23"/>
        <end position="140"/>
    </location>
</feature>
<dbReference type="PANTHER" id="PTHR35535">
    <property type="entry name" value="HEAT SHOCK PROTEIN HSLJ"/>
    <property type="match status" value="1"/>
</dbReference>
<evidence type="ECO:0000256" key="1">
    <source>
        <dbReference type="SAM" id="SignalP"/>
    </source>
</evidence>
<evidence type="ECO:0000313" key="3">
    <source>
        <dbReference type="EMBL" id="TXE14015.1"/>
    </source>
</evidence>
<evidence type="ECO:0000313" key="4">
    <source>
        <dbReference type="Proteomes" id="UP000321935"/>
    </source>
</evidence>
<dbReference type="InterPro" id="IPR038670">
    <property type="entry name" value="HslJ-like_sf"/>
</dbReference>
<dbReference type="Gene3D" id="2.40.128.270">
    <property type="match status" value="1"/>
</dbReference>
<reference evidence="3 4" key="1">
    <citation type="submission" date="2019-08" db="EMBL/GenBank/DDBJ databases">
        <title>Genomes sequence of Algoriphagus aquimarinus ACAM450.</title>
        <authorList>
            <person name="Bowman J.P."/>
        </authorList>
    </citation>
    <scope>NUCLEOTIDE SEQUENCE [LARGE SCALE GENOMIC DNA]</scope>
    <source>
        <strain evidence="3 4">ACAM 450</strain>
    </source>
</reference>
<dbReference type="OrthoDB" id="880459at2"/>
<feature type="signal peptide" evidence="1">
    <location>
        <begin position="1"/>
        <end position="22"/>
    </location>
</feature>
<keyword evidence="1" id="KW-0732">Signal</keyword>
<dbReference type="InterPro" id="IPR005184">
    <property type="entry name" value="DUF306_Meta_HslJ"/>
</dbReference>
<dbReference type="EMBL" id="VORW01000001">
    <property type="protein sequence ID" value="TXE14015.1"/>
    <property type="molecule type" value="Genomic_DNA"/>
</dbReference>
<gene>
    <name evidence="3" type="ORF">ESV85_00185</name>
</gene>
<dbReference type="PANTHER" id="PTHR35535:SF2">
    <property type="entry name" value="DUF306 DOMAIN-CONTAINING PROTEIN"/>
    <property type="match status" value="1"/>
</dbReference>
<sequence length="140" mass="14661">MRAVKTLSIGLLLLLFSNCGSTKSINPLNLLTGNSWALSSLMGNGLDMNQFVGGIPSLSFLEGGKLAGFTGCNNFSGNFSLEGTGLQLDPGAITKKICPGSGEQEFMATLNKVGELKVGKDKLTLLDGATELMSFVPKKD</sequence>
<evidence type="ECO:0000259" key="2">
    <source>
        <dbReference type="Pfam" id="PF03724"/>
    </source>
</evidence>
<dbReference type="RefSeq" id="WP_146914277.1">
    <property type="nucleotide sequence ID" value="NZ_VORW01000001.1"/>
</dbReference>
<accession>A0A5C7B631</accession>
<dbReference type="InterPro" id="IPR053147">
    <property type="entry name" value="Hsp_HslJ-like"/>
</dbReference>
<proteinExistence type="predicted"/>
<name>A0A5C7B631_9BACT</name>
<protein>
    <submittedName>
        <fullName evidence="3">META domain-containing protein</fullName>
    </submittedName>
</protein>